<evidence type="ECO:0000313" key="1">
    <source>
        <dbReference type="EMBL" id="EGK11152.1"/>
    </source>
</evidence>
<dbReference type="Proteomes" id="UP000004207">
    <property type="component" value="Unassembled WGS sequence"/>
</dbReference>
<reference evidence="1 2" key="1">
    <citation type="submission" date="2011-04" db="EMBL/GenBank/DDBJ databases">
        <authorList>
            <person name="Muzny D."/>
            <person name="Qin X."/>
            <person name="Deng J."/>
            <person name="Jiang H."/>
            <person name="Liu Y."/>
            <person name="Qu J."/>
            <person name="Song X.-Z."/>
            <person name="Zhang L."/>
            <person name="Thornton R."/>
            <person name="Coyle M."/>
            <person name="Francisco L."/>
            <person name="Jackson L."/>
            <person name="Javaid M."/>
            <person name="Korchina V."/>
            <person name="Kovar C."/>
            <person name="Mata R."/>
            <person name="Mathew T."/>
            <person name="Ngo R."/>
            <person name="Nguyen L."/>
            <person name="Nguyen N."/>
            <person name="Okwuonu G."/>
            <person name="Ongeri F."/>
            <person name="Pham C."/>
            <person name="Simmons D."/>
            <person name="Wilczek-Boney K."/>
            <person name="Hale W."/>
            <person name="Jakkamsetti A."/>
            <person name="Pham P."/>
            <person name="Ruth R."/>
            <person name="San Lucas F."/>
            <person name="Warren J."/>
            <person name="Zhang J."/>
            <person name="Zhao Z."/>
            <person name="Zhou C."/>
            <person name="Zhu D."/>
            <person name="Lee S."/>
            <person name="Bess C."/>
            <person name="Blankenburg K."/>
            <person name="Forbes L."/>
            <person name="Fu Q."/>
            <person name="Gubbala S."/>
            <person name="Hirani K."/>
            <person name="Jayaseelan J.C."/>
            <person name="Lara F."/>
            <person name="Munidasa M."/>
            <person name="Palculict T."/>
            <person name="Patil S."/>
            <person name="Pu L.-L."/>
            <person name="Saada N."/>
            <person name="Tang L."/>
            <person name="Weissenberger G."/>
            <person name="Zhu Y."/>
            <person name="Hemphill L."/>
            <person name="Shang Y."/>
            <person name="Youmans B."/>
            <person name="Ayvaz T."/>
            <person name="Ross M."/>
            <person name="Santibanez J."/>
            <person name="Aqrawi P."/>
            <person name="Gross S."/>
            <person name="Joshi V."/>
            <person name="Fowler G."/>
            <person name="Nazareth L."/>
            <person name="Reid J."/>
            <person name="Worley K."/>
            <person name="Petrosino J."/>
            <person name="Highlander S."/>
            <person name="Gibbs R."/>
        </authorList>
    </citation>
    <scope>NUCLEOTIDE SEQUENCE [LARGE SCALE GENOMIC DNA]</scope>
    <source>
        <strain evidence="1 2">ATCC 23330</strain>
    </source>
</reference>
<dbReference type="AlphaFoldDB" id="F5S5H8"/>
<dbReference type="HOGENOM" id="CLU_3252781_0_0_4"/>
<sequence length="42" mass="4798">MRFGAHFVCRLLCFVCDALHHNKNSLYLQKIGNIILTLSFCG</sequence>
<gene>
    <name evidence="1" type="ORF">HMPREF0476_0461</name>
</gene>
<protein>
    <submittedName>
        <fullName evidence="1">Uncharacterized protein</fullName>
    </submittedName>
</protein>
<keyword evidence="2" id="KW-1185">Reference proteome</keyword>
<evidence type="ECO:0000313" key="2">
    <source>
        <dbReference type="Proteomes" id="UP000004207"/>
    </source>
</evidence>
<accession>F5S5H8</accession>
<dbReference type="EMBL" id="AFHS01000014">
    <property type="protein sequence ID" value="EGK11152.1"/>
    <property type="molecule type" value="Genomic_DNA"/>
</dbReference>
<name>F5S5H8_KINKI</name>
<organism evidence="1 2">
    <name type="scientific">Kingella kingae ATCC 23330</name>
    <dbReference type="NCBI Taxonomy" id="887327"/>
    <lineage>
        <taxon>Bacteria</taxon>
        <taxon>Pseudomonadati</taxon>
        <taxon>Pseudomonadota</taxon>
        <taxon>Betaproteobacteria</taxon>
        <taxon>Neisseriales</taxon>
        <taxon>Neisseriaceae</taxon>
        <taxon>Kingella</taxon>
    </lineage>
</organism>
<comment type="caution">
    <text evidence="1">The sequence shown here is derived from an EMBL/GenBank/DDBJ whole genome shotgun (WGS) entry which is preliminary data.</text>
</comment>
<proteinExistence type="predicted"/>